<protein>
    <submittedName>
        <fullName evidence="3">Uncharacterized protein</fullName>
    </submittedName>
</protein>
<feature type="chain" id="PRO_5045048393" evidence="2">
    <location>
        <begin position="23"/>
        <end position="122"/>
    </location>
</feature>
<proteinExistence type="predicted"/>
<feature type="compositionally biased region" description="Low complexity" evidence="1">
    <location>
        <begin position="96"/>
        <end position="112"/>
    </location>
</feature>
<evidence type="ECO:0000313" key="3">
    <source>
        <dbReference type="EMBL" id="MBM7126804.1"/>
    </source>
</evidence>
<feature type="signal peptide" evidence="2">
    <location>
        <begin position="1"/>
        <end position="22"/>
    </location>
</feature>
<sequence>MRATPLLLGYLLSLGAIANATAAGTTATSSMGTGTSGSSYSGTSHTAEHSASHDTSPVSGDALSIPRGASGSSGSSSSSHASSSSSASDDAPAHMGGSDATSGDSSRSSGLGWQSLLPGSIQ</sequence>
<keyword evidence="4" id="KW-1185">Reference proteome</keyword>
<evidence type="ECO:0000256" key="2">
    <source>
        <dbReference type="SAM" id="SignalP"/>
    </source>
</evidence>
<comment type="caution">
    <text evidence="3">The sequence shown here is derived from an EMBL/GenBank/DDBJ whole genome shotgun (WGS) entry which is preliminary data.</text>
</comment>
<accession>A0ABS2K6K9</accession>
<feature type="compositionally biased region" description="Low complexity" evidence="1">
    <location>
        <begin position="23"/>
        <end position="45"/>
    </location>
</feature>
<name>A0ABS2K6K9_9GAMM</name>
<evidence type="ECO:0000313" key="4">
    <source>
        <dbReference type="Proteomes" id="UP001430149"/>
    </source>
</evidence>
<keyword evidence="2" id="KW-0732">Signal</keyword>
<feature type="compositionally biased region" description="Low complexity" evidence="1">
    <location>
        <begin position="68"/>
        <end position="88"/>
    </location>
</feature>
<reference evidence="3" key="1">
    <citation type="submission" date="2020-10" db="EMBL/GenBank/DDBJ databases">
        <title>Phylogeny of dyella-like bacteria.</title>
        <authorList>
            <person name="Fu J."/>
        </authorList>
    </citation>
    <scope>NUCLEOTIDE SEQUENCE</scope>
    <source>
        <strain evidence="3">DHOC52</strain>
    </source>
</reference>
<dbReference type="EMBL" id="JADIKE010000037">
    <property type="protein sequence ID" value="MBM7126804.1"/>
    <property type="molecule type" value="Genomic_DNA"/>
</dbReference>
<organism evidence="3 4">
    <name type="scientific">Dyella flava</name>
    <dbReference type="NCBI Taxonomy" id="1920170"/>
    <lineage>
        <taxon>Bacteria</taxon>
        <taxon>Pseudomonadati</taxon>
        <taxon>Pseudomonadota</taxon>
        <taxon>Gammaproteobacteria</taxon>
        <taxon>Lysobacterales</taxon>
        <taxon>Rhodanobacteraceae</taxon>
        <taxon>Dyella</taxon>
    </lineage>
</organism>
<dbReference type="Proteomes" id="UP001430149">
    <property type="component" value="Unassembled WGS sequence"/>
</dbReference>
<evidence type="ECO:0000256" key="1">
    <source>
        <dbReference type="SAM" id="MobiDB-lite"/>
    </source>
</evidence>
<feature type="region of interest" description="Disordered" evidence="1">
    <location>
        <begin position="23"/>
        <end position="122"/>
    </location>
</feature>
<gene>
    <name evidence="3" type="ORF">ISP19_15605</name>
</gene>
<dbReference type="RefSeq" id="WP_204683326.1">
    <property type="nucleotide sequence ID" value="NZ_BSNR01000004.1"/>
</dbReference>